<feature type="domain" description="RNA polymerase sigma-70 region 2" evidence="1">
    <location>
        <begin position="26"/>
        <end position="81"/>
    </location>
</feature>
<dbReference type="RefSeq" id="WP_089770957.1">
    <property type="nucleotide sequence ID" value="NZ_FNWX01000054.1"/>
</dbReference>
<evidence type="ECO:0000259" key="1">
    <source>
        <dbReference type="Pfam" id="PF04542"/>
    </source>
</evidence>
<dbReference type="EMBL" id="FNWX01000054">
    <property type="protein sequence ID" value="SEH93121.1"/>
    <property type="molecule type" value="Genomic_DNA"/>
</dbReference>
<reference evidence="3" key="1">
    <citation type="submission" date="2016-10" db="EMBL/GenBank/DDBJ databases">
        <authorList>
            <person name="Varghese N."/>
            <person name="Submissions S."/>
        </authorList>
    </citation>
    <scope>NUCLEOTIDE SEQUENCE [LARGE SCALE GENOMIC DNA]</scope>
    <source>
        <strain evidence="3">DSM 19326</strain>
    </source>
</reference>
<dbReference type="SUPFAM" id="SSF88946">
    <property type="entry name" value="Sigma2 domain of RNA polymerase sigma factors"/>
    <property type="match status" value="1"/>
</dbReference>
<keyword evidence="3" id="KW-1185">Reference proteome</keyword>
<dbReference type="GO" id="GO:0003700">
    <property type="term" value="F:DNA-binding transcription factor activity"/>
    <property type="evidence" value="ECO:0007669"/>
    <property type="project" value="InterPro"/>
</dbReference>
<dbReference type="Gene3D" id="1.10.1740.10">
    <property type="match status" value="1"/>
</dbReference>
<dbReference type="InterPro" id="IPR013325">
    <property type="entry name" value="RNA_pol_sigma_r2"/>
</dbReference>
<organism evidence="2 3">
    <name type="scientific">Epilithonimonas hominis</name>
    <dbReference type="NCBI Taxonomy" id="420404"/>
    <lineage>
        <taxon>Bacteria</taxon>
        <taxon>Pseudomonadati</taxon>
        <taxon>Bacteroidota</taxon>
        <taxon>Flavobacteriia</taxon>
        <taxon>Flavobacteriales</taxon>
        <taxon>Weeksellaceae</taxon>
        <taxon>Chryseobacterium group</taxon>
        <taxon>Epilithonimonas</taxon>
    </lineage>
</organism>
<name>A0A1H6LWE3_9FLAO</name>
<evidence type="ECO:0000313" key="3">
    <source>
        <dbReference type="Proteomes" id="UP000198555"/>
    </source>
</evidence>
<accession>A0A1H6LWE3</accession>
<dbReference type="GO" id="GO:0006352">
    <property type="term" value="P:DNA-templated transcription initiation"/>
    <property type="evidence" value="ECO:0007669"/>
    <property type="project" value="InterPro"/>
</dbReference>
<dbReference type="InterPro" id="IPR007627">
    <property type="entry name" value="RNA_pol_sigma70_r2"/>
</dbReference>
<evidence type="ECO:0000313" key="2">
    <source>
        <dbReference type="EMBL" id="SEH93121.1"/>
    </source>
</evidence>
<proteinExistence type="predicted"/>
<sequence length="134" mass="16276">MITETTTEQLIELIKQHCPKGFDTYYEKYSGFLYGICFNAVKSNIIAEDIMKMLFVKIYTQIHLYDSEKTNFQCWLIAMLGCTVREYYETNNIDCCFKLEKFPYFRIILKHQDMLLNLKIQQSEWIWNKHLFYF</sequence>
<protein>
    <submittedName>
        <fullName evidence="2">Sigma-70 region 2</fullName>
    </submittedName>
</protein>
<dbReference type="STRING" id="420404.SAMN05421793_15420"/>
<dbReference type="Proteomes" id="UP000198555">
    <property type="component" value="Unassembled WGS sequence"/>
</dbReference>
<gene>
    <name evidence="2" type="ORF">SAMN05421793_15420</name>
</gene>
<dbReference type="AlphaFoldDB" id="A0A1H6LWE3"/>
<dbReference type="Pfam" id="PF04542">
    <property type="entry name" value="Sigma70_r2"/>
    <property type="match status" value="1"/>
</dbReference>